<keyword evidence="3 7" id="KW-0813">Transport</keyword>
<dbReference type="GO" id="GO:0016020">
    <property type="term" value="C:membrane"/>
    <property type="evidence" value="ECO:0007669"/>
    <property type="project" value="UniProtKB-SubCell"/>
</dbReference>
<dbReference type="InterPro" id="IPR036259">
    <property type="entry name" value="MFS_trans_sf"/>
</dbReference>
<feature type="transmembrane region" description="Helical" evidence="8">
    <location>
        <begin position="172"/>
        <end position="189"/>
    </location>
</feature>
<comment type="caution">
    <text evidence="10">The sequence shown here is derived from an EMBL/GenBank/DDBJ whole genome shotgun (WGS) entry which is preliminary data.</text>
</comment>
<dbReference type="SUPFAM" id="SSF103473">
    <property type="entry name" value="MFS general substrate transporter"/>
    <property type="match status" value="1"/>
</dbReference>
<gene>
    <name evidence="10" type="ORF">VFPPC_07003</name>
</gene>
<evidence type="ECO:0000256" key="3">
    <source>
        <dbReference type="ARBA" id="ARBA00022448"/>
    </source>
</evidence>
<feature type="transmembrane region" description="Helical" evidence="8">
    <location>
        <begin position="107"/>
        <end position="132"/>
    </location>
</feature>
<dbReference type="EMBL" id="LSBJ02000007">
    <property type="protein sequence ID" value="OAQ62367.1"/>
    <property type="molecule type" value="Genomic_DNA"/>
</dbReference>
<feature type="transmembrane region" description="Helical" evidence="8">
    <location>
        <begin position="280"/>
        <end position="298"/>
    </location>
</feature>
<dbReference type="OrthoDB" id="6612291at2759"/>
<evidence type="ECO:0000256" key="2">
    <source>
        <dbReference type="ARBA" id="ARBA00010992"/>
    </source>
</evidence>
<dbReference type="InterPro" id="IPR003663">
    <property type="entry name" value="Sugar/inositol_transpt"/>
</dbReference>
<feature type="domain" description="Major facilitator superfamily (MFS) profile" evidence="9">
    <location>
        <begin position="28"/>
        <end position="468"/>
    </location>
</feature>
<dbReference type="GO" id="GO:0005351">
    <property type="term" value="F:carbohydrate:proton symporter activity"/>
    <property type="evidence" value="ECO:0007669"/>
    <property type="project" value="TreeGrafter"/>
</dbReference>
<dbReference type="InterPro" id="IPR020846">
    <property type="entry name" value="MFS_dom"/>
</dbReference>
<dbReference type="STRING" id="1380566.A0A179FAD0"/>
<sequence length="516" mass="56871">MEEPNVIGGRKMSLVERLREFTPMVLFMTFYLAVTAWNYGYDVSVFAGVQAMGPFVKRFGSYNAATKTYKIPSYLVSILNSFPYLGKLLGCWSVTPIAERLGRKKSILTVIFTSFVGVLLQITATTVAQFTVGRMLCYAMTGICVSIMPAFMAECAPACLRGMVSTQLQMQIVVAQLVASAVNFGTSTIKSDRGWMISIGVQFIMPGLLLALYPFIVESPRWLLSCDRVEDATKSLRRLRKKDASEESIQEEIGVLRHEHANIGKGSWKEVFAGTNKRRTIIAVIVMVGQQITGQAFVSQYSVVFYKQQGFNNNFELGMIQQALGVAATLLTTLVVDTFGRRQILIIGGTATSVFLFIMGGVGSVHNPSVTEKRLLVASVMLWFYFYLLSWASVPYIVLGETMARRVVEKTANLAVSLSVISAFLVSFTAPYLIGAEYANLGGKVGFIYGALSVVFTVLTWLYVPEMKGHSLEEIDLLFDQGVGTRDFQKVEISLTSAVADKAREVEEMAATEKAQ</sequence>
<keyword evidence="5 8" id="KW-1133">Transmembrane helix</keyword>
<name>A0A179FAD0_METCM</name>
<feature type="transmembrane region" description="Helical" evidence="8">
    <location>
        <begin position="375"/>
        <end position="399"/>
    </location>
</feature>
<dbReference type="AlphaFoldDB" id="A0A179FAD0"/>
<feature type="transmembrane region" description="Helical" evidence="8">
    <location>
        <begin position="21"/>
        <end position="39"/>
    </location>
</feature>
<feature type="transmembrane region" description="Helical" evidence="8">
    <location>
        <begin position="318"/>
        <end position="337"/>
    </location>
</feature>
<keyword evidence="4 8" id="KW-0812">Transmembrane</keyword>
<dbReference type="FunFam" id="1.20.1250.20:FF:000078">
    <property type="entry name" value="MFS maltose transporter, putative"/>
    <property type="match status" value="1"/>
</dbReference>
<keyword evidence="11" id="KW-1185">Reference proteome</keyword>
<dbReference type="NCBIfam" id="TIGR00879">
    <property type="entry name" value="SP"/>
    <property type="match status" value="1"/>
</dbReference>
<feature type="transmembrane region" description="Helical" evidence="8">
    <location>
        <begin position="195"/>
        <end position="216"/>
    </location>
</feature>
<dbReference type="GeneID" id="28849932"/>
<comment type="subcellular location">
    <subcellularLocation>
        <location evidence="1">Membrane</location>
        <topology evidence="1">Multi-pass membrane protein</topology>
    </subcellularLocation>
</comment>
<keyword evidence="10" id="KW-0762">Sugar transport</keyword>
<accession>A0A179FAD0</accession>
<dbReference type="KEGG" id="pchm:VFPPC_07003"/>
<feature type="transmembrane region" description="Helical" evidence="8">
    <location>
        <begin position="446"/>
        <end position="464"/>
    </location>
</feature>
<dbReference type="PROSITE" id="PS50850">
    <property type="entry name" value="MFS"/>
    <property type="match status" value="1"/>
</dbReference>
<protein>
    <submittedName>
        <fullName evidence="10">Sugar transporter protein</fullName>
    </submittedName>
</protein>
<feature type="transmembrane region" description="Helical" evidence="8">
    <location>
        <begin position="74"/>
        <end position="95"/>
    </location>
</feature>
<dbReference type="PANTHER" id="PTHR48022">
    <property type="entry name" value="PLASTIDIC GLUCOSE TRANSPORTER 4"/>
    <property type="match status" value="1"/>
</dbReference>
<evidence type="ECO:0000256" key="6">
    <source>
        <dbReference type="ARBA" id="ARBA00023136"/>
    </source>
</evidence>
<dbReference type="PANTHER" id="PTHR48022:SF77">
    <property type="entry name" value="MAJOR FACILITATOR SUPERFAMILY (MFS) PROFILE DOMAIN-CONTAINING PROTEIN"/>
    <property type="match status" value="1"/>
</dbReference>
<dbReference type="InterPro" id="IPR050360">
    <property type="entry name" value="MFS_Sugar_Transporters"/>
</dbReference>
<evidence type="ECO:0000256" key="8">
    <source>
        <dbReference type="SAM" id="Phobius"/>
    </source>
</evidence>
<dbReference type="Gene3D" id="1.20.1250.20">
    <property type="entry name" value="MFS general substrate transporter like domains"/>
    <property type="match status" value="1"/>
</dbReference>
<feature type="transmembrane region" description="Helical" evidence="8">
    <location>
        <begin position="411"/>
        <end position="434"/>
    </location>
</feature>
<keyword evidence="6 8" id="KW-0472">Membrane</keyword>
<evidence type="ECO:0000256" key="5">
    <source>
        <dbReference type="ARBA" id="ARBA00022989"/>
    </source>
</evidence>
<evidence type="ECO:0000259" key="9">
    <source>
        <dbReference type="PROSITE" id="PS50850"/>
    </source>
</evidence>
<evidence type="ECO:0000256" key="1">
    <source>
        <dbReference type="ARBA" id="ARBA00004141"/>
    </source>
</evidence>
<feature type="transmembrane region" description="Helical" evidence="8">
    <location>
        <begin position="344"/>
        <end position="363"/>
    </location>
</feature>
<evidence type="ECO:0000313" key="10">
    <source>
        <dbReference type="EMBL" id="OAQ62367.1"/>
    </source>
</evidence>
<evidence type="ECO:0000256" key="7">
    <source>
        <dbReference type="RuleBase" id="RU003346"/>
    </source>
</evidence>
<evidence type="ECO:0000313" key="11">
    <source>
        <dbReference type="Proteomes" id="UP000078397"/>
    </source>
</evidence>
<dbReference type="Pfam" id="PF00083">
    <property type="entry name" value="Sugar_tr"/>
    <property type="match status" value="1"/>
</dbReference>
<proteinExistence type="inferred from homology"/>
<reference evidence="10 11" key="1">
    <citation type="journal article" date="2016" name="PLoS Pathog.">
        <title>Biosynthesis of antibiotic leucinostatins in bio-control fungus Purpureocillium lilacinum and their inhibition on phytophthora revealed by genome mining.</title>
        <authorList>
            <person name="Wang G."/>
            <person name="Liu Z."/>
            <person name="Lin R."/>
            <person name="Li E."/>
            <person name="Mao Z."/>
            <person name="Ling J."/>
            <person name="Yang Y."/>
            <person name="Yin W.B."/>
            <person name="Xie B."/>
        </authorList>
    </citation>
    <scope>NUCLEOTIDE SEQUENCE [LARGE SCALE GENOMIC DNA]</scope>
    <source>
        <strain evidence="10">170</strain>
    </source>
</reference>
<dbReference type="RefSeq" id="XP_018140071.1">
    <property type="nucleotide sequence ID" value="XM_018285938.1"/>
</dbReference>
<feature type="transmembrane region" description="Helical" evidence="8">
    <location>
        <begin position="138"/>
        <end position="160"/>
    </location>
</feature>
<dbReference type="InterPro" id="IPR005828">
    <property type="entry name" value="MFS_sugar_transport-like"/>
</dbReference>
<dbReference type="Proteomes" id="UP000078397">
    <property type="component" value="Unassembled WGS sequence"/>
</dbReference>
<organism evidence="10 11">
    <name type="scientific">Pochonia chlamydosporia 170</name>
    <dbReference type="NCBI Taxonomy" id="1380566"/>
    <lineage>
        <taxon>Eukaryota</taxon>
        <taxon>Fungi</taxon>
        <taxon>Dikarya</taxon>
        <taxon>Ascomycota</taxon>
        <taxon>Pezizomycotina</taxon>
        <taxon>Sordariomycetes</taxon>
        <taxon>Hypocreomycetidae</taxon>
        <taxon>Hypocreales</taxon>
        <taxon>Clavicipitaceae</taxon>
        <taxon>Pochonia</taxon>
    </lineage>
</organism>
<comment type="similarity">
    <text evidence="2 7">Belongs to the major facilitator superfamily. Sugar transporter (TC 2.A.1.1) family.</text>
</comment>
<evidence type="ECO:0000256" key="4">
    <source>
        <dbReference type="ARBA" id="ARBA00022692"/>
    </source>
</evidence>